<comment type="caution">
    <text evidence="3">The sequence shown here is derived from an EMBL/GenBank/DDBJ whole genome shotgun (WGS) entry which is preliminary data.</text>
</comment>
<dbReference type="PANTHER" id="PTHR43559:SF3">
    <property type="entry name" value="HYDROLASE YCAC-RELATED"/>
    <property type="match status" value="1"/>
</dbReference>
<evidence type="ECO:0000256" key="1">
    <source>
        <dbReference type="ARBA" id="ARBA00006336"/>
    </source>
</evidence>
<dbReference type="InterPro" id="IPR000868">
    <property type="entry name" value="Isochorismatase-like_dom"/>
</dbReference>
<dbReference type="Gene3D" id="3.40.50.850">
    <property type="entry name" value="Isochorismatase-like"/>
    <property type="match status" value="1"/>
</dbReference>
<dbReference type="OrthoDB" id="167809at2759"/>
<feature type="domain" description="Isochorismatase-like" evidence="2">
    <location>
        <begin position="97"/>
        <end position="202"/>
    </location>
</feature>
<dbReference type="Pfam" id="PF00857">
    <property type="entry name" value="Isochorismatase"/>
    <property type="match status" value="1"/>
</dbReference>
<dbReference type="InterPro" id="IPR036380">
    <property type="entry name" value="Isochorismatase-like_sf"/>
</dbReference>
<evidence type="ECO:0000259" key="2">
    <source>
        <dbReference type="Pfam" id="PF00857"/>
    </source>
</evidence>
<organism evidence="3 4">
    <name type="scientific">Basidiobolus meristosporus CBS 931.73</name>
    <dbReference type="NCBI Taxonomy" id="1314790"/>
    <lineage>
        <taxon>Eukaryota</taxon>
        <taxon>Fungi</taxon>
        <taxon>Fungi incertae sedis</taxon>
        <taxon>Zoopagomycota</taxon>
        <taxon>Entomophthoromycotina</taxon>
        <taxon>Basidiobolomycetes</taxon>
        <taxon>Basidiobolales</taxon>
        <taxon>Basidiobolaceae</taxon>
        <taxon>Basidiobolus</taxon>
    </lineage>
</organism>
<dbReference type="SUPFAM" id="SSF52499">
    <property type="entry name" value="Isochorismatase-like hydrolases"/>
    <property type="match status" value="1"/>
</dbReference>
<dbReference type="EMBL" id="MCFE01000042">
    <property type="protein sequence ID" value="ORY03765.1"/>
    <property type="molecule type" value="Genomic_DNA"/>
</dbReference>
<dbReference type="Proteomes" id="UP000193498">
    <property type="component" value="Unassembled WGS sequence"/>
</dbReference>
<evidence type="ECO:0000313" key="4">
    <source>
        <dbReference type="Proteomes" id="UP000193498"/>
    </source>
</evidence>
<accession>A0A1Y1Z1Q2</accession>
<dbReference type="AlphaFoldDB" id="A0A1Y1Z1Q2"/>
<name>A0A1Y1Z1Q2_9FUNG</name>
<reference evidence="3 4" key="1">
    <citation type="submission" date="2016-07" db="EMBL/GenBank/DDBJ databases">
        <title>Pervasive Adenine N6-methylation of Active Genes in Fungi.</title>
        <authorList>
            <consortium name="DOE Joint Genome Institute"/>
            <person name="Mondo S.J."/>
            <person name="Dannebaum R.O."/>
            <person name="Kuo R.C."/>
            <person name="Labutti K."/>
            <person name="Haridas S."/>
            <person name="Kuo A."/>
            <person name="Salamov A."/>
            <person name="Ahrendt S.R."/>
            <person name="Lipzen A."/>
            <person name="Sullivan W."/>
            <person name="Andreopoulos W.B."/>
            <person name="Clum A."/>
            <person name="Lindquist E."/>
            <person name="Daum C."/>
            <person name="Ramamoorthy G.K."/>
            <person name="Gryganskyi A."/>
            <person name="Culley D."/>
            <person name="Magnuson J.K."/>
            <person name="James T.Y."/>
            <person name="O'Malley M.A."/>
            <person name="Stajich J.E."/>
            <person name="Spatafora J.W."/>
            <person name="Visel A."/>
            <person name="Grigoriev I.V."/>
        </authorList>
    </citation>
    <scope>NUCLEOTIDE SEQUENCE [LARGE SCALE GENOMIC DNA]</scope>
    <source>
        <strain evidence="3 4">CBS 931.73</strain>
    </source>
</reference>
<comment type="similarity">
    <text evidence="1">Belongs to the isochorismatase family.</text>
</comment>
<gene>
    <name evidence="3" type="ORF">K493DRAFT_328386</name>
</gene>
<protein>
    <submittedName>
        <fullName evidence="3">Nicotinamidase-like amidase</fullName>
    </submittedName>
</protein>
<sequence length="248" mass="27588">MCALMWRHWADQFVMSQWDHTNKIEWGDTTEDVTGCLRLSKPLLSSVGATKDLYKRLNVNDTVFLMLDHQAGLMSMVDDWQSNEHPRLLDIPVVLTSSIEDGPNGPLMPEVKSLLKNAVYVPRKGEINAWDNADVVKAIEATGRKQIVMAGIVTDVCVTFPALSAVQEGYEVFAVLDASGTFNQGVRDSSLARMVQAGVQPMNFFSTVCELARDWRHFADGSLGALFAKYIPDYKNLMTSYSAFAKSQ</sequence>
<dbReference type="InterPro" id="IPR053152">
    <property type="entry name" value="Hydrolase_YcaC-like"/>
</dbReference>
<keyword evidence="4" id="KW-1185">Reference proteome</keyword>
<proteinExistence type="inferred from homology"/>
<evidence type="ECO:0000313" key="3">
    <source>
        <dbReference type="EMBL" id="ORY03765.1"/>
    </source>
</evidence>
<dbReference type="PANTHER" id="PTHR43559">
    <property type="entry name" value="HYDROLASE YCAC-RELATED"/>
    <property type="match status" value="1"/>
</dbReference>
<dbReference type="InParanoid" id="A0A1Y1Z1Q2"/>